<feature type="non-terminal residue" evidence="1">
    <location>
        <position position="1"/>
    </location>
</feature>
<organism evidence="1 2">
    <name type="scientific">Mytilus galloprovincialis</name>
    <name type="common">Mediterranean mussel</name>
    <dbReference type="NCBI Taxonomy" id="29158"/>
    <lineage>
        <taxon>Eukaryota</taxon>
        <taxon>Metazoa</taxon>
        <taxon>Spiralia</taxon>
        <taxon>Lophotrochozoa</taxon>
        <taxon>Mollusca</taxon>
        <taxon>Bivalvia</taxon>
        <taxon>Autobranchia</taxon>
        <taxon>Pteriomorphia</taxon>
        <taxon>Mytilida</taxon>
        <taxon>Mytiloidea</taxon>
        <taxon>Mytilidae</taxon>
        <taxon>Mytilinae</taxon>
        <taxon>Mytilus</taxon>
    </lineage>
</organism>
<gene>
    <name evidence="1" type="ORF">AM593_09883</name>
</gene>
<accession>A0A3L5TVE1</accession>
<keyword evidence="2" id="KW-1185">Reference proteome</keyword>
<dbReference type="EMBL" id="KV581142">
    <property type="protein sequence ID" value="OPL33927.1"/>
    <property type="molecule type" value="Genomic_DNA"/>
</dbReference>
<dbReference type="SMR" id="A0A3L5TVE1"/>
<evidence type="ECO:0000313" key="2">
    <source>
        <dbReference type="Proteomes" id="UP000266721"/>
    </source>
</evidence>
<reference evidence="1 2" key="1">
    <citation type="journal article" date="2016" name="PLoS ONE">
        <title>A First Insight into the Genome of the Filter-Feeder Mussel Mytilus galloprovincialis.</title>
        <authorList>
            <person name="Murgarella M."/>
            <person name="Puiu D."/>
            <person name="Novoa B."/>
            <person name="Figueras A."/>
            <person name="Posada D."/>
            <person name="Canchaya C."/>
        </authorList>
    </citation>
    <scope>NUCLEOTIDE SEQUENCE [LARGE SCALE GENOMIC DNA]</scope>
    <source>
        <tissue evidence="1">Muscle</tissue>
    </source>
</reference>
<proteinExistence type="predicted"/>
<dbReference type="AlphaFoldDB" id="A0A3L5TVE1"/>
<evidence type="ECO:0000313" key="1">
    <source>
        <dbReference type="EMBL" id="OPL33927.1"/>
    </source>
</evidence>
<name>A0A3L5TVE1_MYTGA</name>
<sequence>QPVPVENIVYQDAIIFRTRPLQASGEVIEYNYETYSHEENMRPLTGHLNYSEVYFQPSTSQDVQIRGIENRTVYSEVLNSERGSSVIDTQSVSSSDEEDFVDIEGLDNFIDRNDDF</sequence>
<comment type="caution">
    <text evidence="1">The sequence shown here is derived from an EMBL/GenBank/DDBJ whole genome shotgun (WGS) entry which is preliminary data.</text>
</comment>
<dbReference type="Proteomes" id="UP000266721">
    <property type="component" value="Unassembled WGS sequence"/>
</dbReference>
<protein>
    <submittedName>
        <fullName evidence="1">Uncharacterized protein</fullName>
    </submittedName>
</protein>
<feature type="non-terminal residue" evidence="1">
    <location>
        <position position="116"/>
    </location>
</feature>